<proteinExistence type="predicted"/>
<evidence type="ECO:0000313" key="1">
    <source>
        <dbReference type="EMBL" id="KRY24328.1"/>
    </source>
</evidence>
<reference evidence="1 2" key="1">
    <citation type="submission" date="2015-01" db="EMBL/GenBank/DDBJ databases">
        <title>Evolution of Trichinella species and genotypes.</title>
        <authorList>
            <person name="Korhonen P.K."/>
            <person name="Edoardo P."/>
            <person name="Giuseppe L.R."/>
            <person name="Gasser R.B."/>
        </authorList>
    </citation>
    <scope>NUCLEOTIDE SEQUENCE [LARGE SCALE GENOMIC DNA]</scope>
    <source>
        <strain evidence="1">ISS3</strain>
    </source>
</reference>
<dbReference type="InParanoid" id="A0A0V1AHM0"/>
<protein>
    <submittedName>
        <fullName evidence="1">Uncharacterized protein</fullName>
    </submittedName>
</protein>
<sequence>MLVCHWSKEVAWFFKLKYILRQHGNVWMEGYFVIAEQRLQSKHDEKENVKTGRNDRKSAT</sequence>
<organism evidence="1 2">
    <name type="scientific">Trichinella spiralis</name>
    <name type="common">Trichina worm</name>
    <dbReference type="NCBI Taxonomy" id="6334"/>
    <lineage>
        <taxon>Eukaryota</taxon>
        <taxon>Metazoa</taxon>
        <taxon>Ecdysozoa</taxon>
        <taxon>Nematoda</taxon>
        <taxon>Enoplea</taxon>
        <taxon>Dorylaimia</taxon>
        <taxon>Trichinellida</taxon>
        <taxon>Trichinellidae</taxon>
        <taxon>Trichinella</taxon>
    </lineage>
</organism>
<name>A0A0V1AHM0_TRISP</name>
<dbReference type="AlphaFoldDB" id="A0A0V1AHM0"/>
<gene>
    <name evidence="1" type="ORF">T01_6325</name>
</gene>
<evidence type="ECO:0000313" key="2">
    <source>
        <dbReference type="Proteomes" id="UP000054776"/>
    </source>
</evidence>
<dbReference type="EMBL" id="JYDH01001816">
    <property type="protein sequence ID" value="KRY24328.1"/>
    <property type="molecule type" value="Genomic_DNA"/>
</dbReference>
<dbReference type="OrthoDB" id="5940020at2759"/>
<dbReference type="Proteomes" id="UP000054776">
    <property type="component" value="Unassembled WGS sequence"/>
</dbReference>
<accession>A0A0V1AHM0</accession>
<comment type="caution">
    <text evidence="1">The sequence shown here is derived from an EMBL/GenBank/DDBJ whole genome shotgun (WGS) entry which is preliminary data.</text>
</comment>
<keyword evidence="2" id="KW-1185">Reference proteome</keyword>